<organism evidence="1 2">
    <name type="scientific">Rugamonas apoptosis</name>
    <dbReference type="NCBI Taxonomy" id="2758570"/>
    <lineage>
        <taxon>Bacteria</taxon>
        <taxon>Pseudomonadati</taxon>
        <taxon>Pseudomonadota</taxon>
        <taxon>Betaproteobacteria</taxon>
        <taxon>Burkholderiales</taxon>
        <taxon>Oxalobacteraceae</taxon>
        <taxon>Telluria group</taxon>
        <taxon>Rugamonas</taxon>
    </lineage>
</organism>
<dbReference type="InterPro" id="IPR028978">
    <property type="entry name" value="Chorismate_lyase_/UTRA_dom_sf"/>
</dbReference>
<dbReference type="Gene3D" id="3.40.1410.10">
    <property type="entry name" value="Chorismate lyase-like"/>
    <property type="match status" value="1"/>
</dbReference>
<dbReference type="SUPFAM" id="SSF64288">
    <property type="entry name" value="Chorismate lyase-like"/>
    <property type="match status" value="1"/>
</dbReference>
<dbReference type="Proteomes" id="UP000573499">
    <property type="component" value="Unassembled WGS sequence"/>
</dbReference>
<dbReference type="AlphaFoldDB" id="A0A7W2F8M5"/>
<gene>
    <name evidence="1" type="ORF">H3H39_08885</name>
</gene>
<proteinExistence type="predicted"/>
<keyword evidence="2" id="KW-1185">Reference proteome</keyword>
<evidence type="ECO:0000313" key="1">
    <source>
        <dbReference type="EMBL" id="MBA5687160.1"/>
    </source>
</evidence>
<evidence type="ECO:0000313" key="2">
    <source>
        <dbReference type="Proteomes" id="UP000573499"/>
    </source>
</evidence>
<sequence>MAFAVAGAAQCAEVPAWPDNYQARLQVLALVQTINANILASTSATLTLEKWCGDHAMSTTPKVTAQLQGGIAKPASPAQRERLQVTADTPIKYRRVQLTCGGHLLSEADNWYVPERLSPAMNRLLEETDTPFGKAVLPLAPYRRTLGAKLIWSPLPDQWENGQPPMPSAAAGATLDIPAALFEHNAVLYTADHLPFSEVRETYQRGLLEFSPPPTK</sequence>
<dbReference type="EMBL" id="JACEZU010000003">
    <property type="protein sequence ID" value="MBA5687160.1"/>
    <property type="molecule type" value="Genomic_DNA"/>
</dbReference>
<protein>
    <submittedName>
        <fullName evidence="1">Uncharacterized protein</fullName>
    </submittedName>
</protein>
<name>A0A7W2F8M5_9BURK</name>
<reference evidence="1 2" key="1">
    <citation type="submission" date="2020-07" db="EMBL/GenBank/DDBJ databases">
        <title>Novel species isolated from subtropical streams in China.</title>
        <authorList>
            <person name="Lu H."/>
        </authorList>
    </citation>
    <scope>NUCLEOTIDE SEQUENCE [LARGE SCALE GENOMIC DNA]</scope>
    <source>
        <strain evidence="1 2">LX47W</strain>
    </source>
</reference>
<accession>A0A7W2F8M5</accession>
<comment type="caution">
    <text evidence="1">The sequence shown here is derived from an EMBL/GenBank/DDBJ whole genome shotgun (WGS) entry which is preliminary data.</text>
</comment>